<dbReference type="SMART" id="SM00829">
    <property type="entry name" value="PKS_ER"/>
    <property type="match status" value="1"/>
</dbReference>
<dbReference type="Pfam" id="PF00107">
    <property type="entry name" value="ADH_zinc_N"/>
    <property type="match status" value="1"/>
</dbReference>
<keyword evidence="3" id="KW-1185">Reference proteome</keyword>
<dbReference type="PANTHER" id="PTHR45348">
    <property type="entry name" value="HYPOTHETICAL OXIDOREDUCTASE (EUROFUNG)"/>
    <property type="match status" value="1"/>
</dbReference>
<dbReference type="InterPro" id="IPR011032">
    <property type="entry name" value="GroES-like_sf"/>
</dbReference>
<dbReference type="CDD" id="cd08249">
    <property type="entry name" value="enoyl_reductase_like"/>
    <property type="match status" value="1"/>
</dbReference>
<feature type="domain" description="Enoyl reductase (ER)" evidence="1">
    <location>
        <begin position="13"/>
        <end position="354"/>
    </location>
</feature>
<dbReference type="InterPro" id="IPR013149">
    <property type="entry name" value="ADH-like_C"/>
</dbReference>
<comment type="caution">
    <text evidence="2">The sequence shown here is derived from an EMBL/GenBank/DDBJ whole genome shotgun (WGS) entry which is preliminary data.</text>
</comment>
<dbReference type="Gene3D" id="3.40.50.720">
    <property type="entry name" value="NAD(P)-binding Rossmann-like Domain"/>
    <property type="match status" value="1"/>
</dbReference>
<gene>
    <name evidence="2" type="ORF">R3P38DRAFT_2833833</name>
</gene>
<dbReference type="GO" id="GO:0016651">
    <property type="term" value="F:oxidoreductase activity, acting on NAD(P)H"/>
    <property type="evidence" value="ECO:0007669"/>
    <property type="project" value="InterPro"/>
</dbReference>
<proteinExistence type="predicted"/>
<dbReference type="SUPFAM" id="SSF51735">
    <property type="entry name" value="NAD(P)-binding Rossmann-fold domains"/>
    <property type="match status" value="1"/>
</dbReference>
<dbReference type="InterPro" id="IPR036291">
    <property type="entry name" value="NAD(P)-bd_dom_sf"/>
</dbReference>
<reference evidence="2 3" key="1">
    <citation type="journal article" date="2024" name="J Genomics">
        <title>Draft genome sequencing and assembly of Favolaschia claudopus CIRM-BRFM 2984 isolated from oak limbs.</title>
        <authorList>
            <person name="Navarro D."/>
            <person name="Drula E."/>
            <person name="Chaduli D."/>
            <person name="Cazenave R."/>
            <person name="Ahrendt S."/>
            <person name="Wang J."/>
            <person name="Lipzen A."/>
            <person name="Daum C."/>
            <person name="Barry K."/>
            <person name="Grigoriev I.V."/>
            <person name="Favel A."/>
            <person name="Rosso M.N."/>
            <person name="Martin F."/>
        </authorList>
    </citation>
    <scope>NUCLEOTIDE SEQUENCE [LARGE SCALE GENOMIC DNA]</scope>
    <source>
        <strain evidence="2 3">CIRM-BRFM 2984</strain>
    </source>
</reference>
<protein>
    <submittedName>
        <fullName evidence="2">GroES-like protein</fullName>
    </submittedName>
</protein>
<dbReference type="Gene3D" id="3.90.180.10">
    <property type="entry name" value="Medium-chain alcohol dehydrogenases, catalytic domain"/>
    <property type="match status" value="1"/>
</dbReference>
<organism evidence="2 3">
    <name type="scientific">Favolaschia claudopus</name>
    <dbReference type="NCBI Taxonomy" id="2862362"/>
    <lineage>
        <taxon>Eukaryota</taxon>
        <taxon>Fungi</taxon>
        <taxon>Dikarya</taxon>
        <taxon>Basidiomycota</taxon>
        <taxon>Agaricomycotina</taxon>
        <taxon>Agaricomycetes</taxon>
        <taxon>Agaricomycetidae</taxon>
        <taxon>Agaricales</taxon>
        <taxon>Marasmiineae</taxon>
        <taxon>Mycenaceae</taxon>
        <taxon>Favolaschia</taxon>
    </lineage>
</organism>
<evidence type="ECO:0000259" key="1">
    <source>
        <dbReference type="SMART" id="SM00829"/>
    </source>
</evidence>
<dbReference type="InterPro" id="IPR020843">
    <property type="entry name" value="ER"/>
</dbReference>
<dbReference type="Pfam" id="PF08240">
    <property type="entry name" value="ADH_N"/>
    <property type="match status" value="1"/>
</dbReference>
<dbReference type="PANTHER" id="PTHR45348:SF2">
    <property type="entry name" value="ZINC-TYPE ALCOHOL DEHYDROGENASE-LIKE PROTEIN C2E1P3.01"/>
    <property type="match status" value="1"/>
</dbReference>
<evidence type="ECO:0000313" key="2">
    <source>
        <dbReference type="EMBL" id="KAK7062173.1"/>
    </source>
</evidence>
<evidence type="ECO:0000313" key="3">
    <source>
        <dbReference type="Proteomes" id="UP001362999"/>
    </source>
</evidence>
<accession>A0AAW0EFG1</accession>
<sequence length="361" mass="38694">MAQQHAIIIHSPKAPFTLGFTDIPPPNKGEVLLKICSVGLNPGNWKQREFDALIDAYPAVVGNDVAGIIESVGEGVVGFKRGDRVFTQTLGGGFQQYTTVPAAILIRIPDNVSFDEVATLPIAFTTAVVGLFAPAPLGLGLNPTFSWEQPQKGDSALVIGGATSVGQFAIQLFKFLGFTRIVAYASKTHFDYLQQLGATECIDRFEVSMDSLPERMKSPVNVVFDITSGNPNAAYDCVADGGGIATLVWGAKLDRDLGPKKVDLEHKKATLAAVRGYLAGPDVLKFKRDDVFGYAGTPEHTEFGKSVIKHLPELLEKGVINANRYEVLPNGLAGILEGMERLRNGTVAGDKLVAHPHDPSV</sequence>
<dbReference type="SUPFAM" id="SSF50129">
    <property type="entry name" value="GroES-like"/>
    <property type="match status" value="1"/>
</dbReference>
<name>A0AAW0EFG1_9AGAR</name>
<dbReference type="EMBL" id="JAWWNJ010000002">
    <property type="protein sequence ID" value="KAK7062173.1"/>
    <property type="molecule type" value="Genomic_DNA"/>
</dbReference>
<dbReference type="AlphaFoldDB" id="A0AAW0EFG1"/>
<dbReference type="InterPro" id="IPR013154">
    <property type="entry name" value="ADH-like_N"/>
</dbReference>
<dbReference type="Proteomes" id="UP001362999">
    <property type="component" value="Unassembled WGS sequence"/>
</dbReference>
<dbReference type="InterPro" id="IPR047122">
    <property type="entry name" value="Trans-enoyl_RdTase-like"/>
</dbReference>